<protein>
    <recommendedName>
        <fullName evidence="4">DUF3278 domain-containing protein</fullName>
    </recommendedName>
</protein>
<organism evidence="2 3">
    <name type="scientific">Leptobacterium flavescens</name>
    <dbReference type="NCBI Taxonomy" id="472055"/>
    <lineage>
        <taxon>Bacteria</taxon>
        <taxon>Pseudomonadati</taxon>
        <taxon>Bacteroidota</taxon>
        <taxon>Flavobacteriia</taxon>
        <taxon>Flavobacteriales</taxon>
        <taxon>Flavobacteriaceae</taxon>
        <taxon>Leptobacterium</taxon>
    </lineage>
</organism>
<dbReference type="Proteomes" id="UP000468581">
    <property type="component" value="Unassembled WGS sequence"/>
</dbReference>
<keyword evidence="1" id="KW-1133">Transmembrane helix</keyword>
<feature type="transmembrane region" description="Helical" evidence="1">
    <location>
        <begin position="151"/>
        <end position="171"/>
    </location>
</feature>
<feature type="transmembrane region" description="Helical" evidence="1">
    <location>
        <begin position="69"/>
        <end position="86"/>
    </location>
</feature>
<evidence type="ECO:0000256" key="1">
    <source>
        <dbReference type="SAM" id="Phobius"/>
    </source>
</evidence>
<evidence type="ECO:0000313" key="2">
    <source>
        <dbReference type="EMBL" id="NER14949.1"/>
    </source>
</evidence>
<comment type="caution">
    <text evidence="2">The sequence shown here is derived from an EMBL/GenBank/DDBJ whole genome shotgun (WGS) entry which is preliminary data.</text>
</comment>
<dbReference type="RefSeq" id="WP_163608225.1">
    <property type="nucleotide sequence ID" value="NZ_JAABOO010000003.1"/>
</dbReference>
<evidence type="ECO:0000313" key="3">
    <source>
        <dbReference type="Proteomes" id="UP000468581"/>
    </source>
</evidence>
<gene>
    <name evidence="2" type="ORF">GWK08_15945</name>
</gene>
<dbReference type="EMBL" id="JAABOO010000003">
    <property type="protein sequence ID" value="NER14949.1"/>
    <property type="molecule type" value="Genomic_DNA"/>
</dbReference>
<dbReference type="AlphaFoldDB" id="A0A6P0USZ9"/>
<feature type="transmembrane region" description="Helical" evidence="1">
    <location>
        <begin position="41"/>
        <end position="63"/>
    </location>
</feature>
<proteinExistence type="predicted"/>
<reference evidence="2 3" key="1">
    <citation type="submission" date="2020-01" db="EMBL/GenBank/DDBJ databases">
        <title>Leptobacterium flavescens.</title>
        <authorList>
            <person name="Wang G."/>
        </authorList>
    </citation>
    <scope>NUCLEOTIDE SEQUENCE [LARGE SCALE GENOMIC DNA]</scope>
    <source>
        <strain evidence="2 3">KCTC 22160</strain>
    </source>
</reference>
<keyword evidence="1" id="KW-0812">Transmembrane</keyword>
<keyword evidence="3" id="KW-1185">Reference proteome</keyword>
<evidence type="ECO:0008006" key="4">
    <source>
        <dbReference type="Google" id="ProtNLM"/>
    </source>
</evidence>
<feature type="transmembrane region" description="Helical" evidence="1">
    <location>
        <begin position="120"/>
        <end position="139"/>
    </location>
</feature>
<keyword evidence="1" id="KW-0472">Membrane</keyword>
<name>A0A6P0USZ9_9FLAO</name>
<accession>A0A6P0USZ9</accession>
<sequence>MKTFEEIESLWNQQGGGKAQAPEEFIEKARKVKKKVIREHLWTQAILAVTVLVLVVFFVSVSVANFNQSLLGASLMAGTLVIRILMEAVSKARFAKLDETENFRSYTSKAVTFYNWRKKVHFVATPVLIGLYATGFILLLPYFKKGVSTGFYNYIIFSGIAFLVFFCILIYRQIRKELEMLKYLKGSEGEG</sequence>